<comment type="subcellular location">
    <subcellularLocation>
        <location evidence="6">Cytoplasm</location>
    </subcellularLocation>
</comment>
<proteinExistence type="inferred from homology"/>
<keyword evidence="2 6" id="KW-0547">Nucleotide-binding</keyword>
<feature type="region of interest" description="Disordered" evidence="7">
    <location>
        <begin position="474"/>
        <end position="493"/>
    </location>
</feature>
<comment type="function">
    <text evidence="6">Required for chromosome condensation and partitioning.</text>
</comment>
<comment type="subunit">
    <text evidence="6">Homodimer.</text>
</comment>
<organism evidence="10">
    <name type="scientific">Candidatus Nitrotoga fabula</name>
    <dbReference type="NCBI Taxonomy" id="2182327"/>
    <lineage>
        <taxon>Bacteria</taxon>
        <taxon>Pseudomonadati</taxon>
        <taxon>Pseudomonadota</taxon>
        <taxon>Betaproteobacteria</taxon>
        <taxon>Nitrosomonadales</taxon>
        <taxon>Gallionellaceae</taxon>
        <taxon>Candidatus Nitrotoga</taxon>
    </lineage>
</organism>
<name>A0A2X0RBU3_9PROT</name>
<dbReference type="InterPro" id="IPR003395">
    <property type="entry name" value="RecF/RecN/SMC_N"/>
</dbReference>
<dbReference type="GO" id="GO:0005694">
    <property type="term" value="C:chromosome"/>
    <property type="evidence" value="ECO:0007669"/>
    <property type="project" value="InterPro"/>
</dbReference>
<keyword evidence="1 6" id="KW-0963">Cytoplasm</keyword>
<accession>A0A2X0RBU3</accession>
<evidence type="ECO:0000256" key="3">
    <source>
        <dbReference type="ARBA" id="ARBA00022840"/>
    </source>
</evidence>
<dbReference type="GO" id="GO:0007059">
    <property type="term" value="P:chromosome segregation"/>
    <property type="evidence" value="ECO:0007669"/>
    <property type="project" value="UniProtKB-UniRule"/>
</dbReference>
<dbReference type="InterPro" id="IPR024704">
    <property type="entry name" value="SMC"/>
</dbReference>
<dbReference type="Pfam" id="PF02463">
    <property type="entry name" value="SMC_N"/>
    <property type="match status" value="2"/>
</dbReference>
<dbReference type="InterPro" id="IPR011890">
    <property type="entry name" value="SMC_prok"/>
</dbReference>
<feature type="domain" description="RecF/RecN/SMC N-terminal" evidence="8">
    <location>
        <begin position="5"/>
        <end position="137"/>
    </location>
</feature>
<evidence type="ECO:0000256" key="1">
    <source>
        <dbReference type="ARBA" id="ARBA00022490"/>
    </source>
</evidence>
<keyword evidence="3 6" id="KW-0067">ATP-binding</keyword>
<feature type="domain" description="RecF/RecN/SMC N-terminal" evidence="8">
    <location>
        <begin position="233"/>
        <end position="1155"/>
    </location>
</feature>
<dbReference type="PIRSF" id="PIRSF005719">
    <property type="entry name" value="SMC"/>
    <property type="match status" value="1"/>
</dbReference>
<dbReference type="GO" id="GO:0007062">
    <property type="term" value="P:sister chromatid cohesion"/>
    <property type="evidence" value="ECO:0007669"/>
    <property type="project" value="InterPro"/>
</dbReference>
<evidence type="ECO:0000259" key="9">
    <source>
        <dbReference type="Pfam" id="PF06470"/>
    </source>
</evidence>
<feature type="coiled-coil region" evidence="6">
    <location>
        <begin position="661"/>
        <end position="688"/>
    </location>
</feature>
<gene>
    <name evidence="6 10" type="primary">smc</name>
    <name evidence="10" type="ORF">NITFAB_0653</name>
</gene>
<dbReference type="SUPFAM" id="SSF52540">
    <property type="entry name" value="P-loop containing nucleoside triphosphate hydrolases"/>
    <property type="match status" value="1"/>
</dbReference>
<dbReference type="PANTHER" id="PTHR43977">
    <property type="entry name" value="STRUCTURAL MAINTENANCE OF CHROMOSOMES PROTEIN 3"/>
    <property type="match status" value="1"/>
</dbReference>
<protein>
    <recommendedName>
        <fullName evidence="6">Chromosome partition protein Smc</fullName>
    </recommendedName>
</protein>
<reference evidence="10" key="1">
    <citation type="submission" date="2018-05" db="EMBL/GenBank/DDBJ databases">
        <authorList>
            <person name="Lanie J.A."/>
            <person name="Ng W.-L."/>
            <person name="Kazmierczak K.M."/>
            <person name="Andrzejewski T.M."/>
            <person name="Davidsen T.M."/>
            <person name="Wayne K.J."/>
            <person name="Tettelin H."/>
            <person name="Glass J.I."/>
            <person name="Rusch D."/>
            <person name="Podicherti R."/>
            <person name="Tsui H.-C.T."/>
            <person name="Winkler M.E."/>
        </authorList>
    </citation>
    <scope>NUCLEOTIDE SEQUENCE</scope>
    <source>
        <strain evidence="10">KNB</strain>
    </source>
</reference>
<evidence type="ECO:0000313" key="10">
    <source>
        <dbReference type="EMBL" id="SPS05064.1"/>
    </source>
</evidence>
<dbReference type="InterPro" id="IPR027417">
    <property type="entry name" value="P-loop_NTPase"/>
</dbReference>
<dbReference type="EMBL" id="LS423452">
    <property type="protein sequence ID" value="SPS05064.1"/>
    <property type="molecule type" value="Genomic_DNA"/>
</dbReference>
<dbReference type="GO" id="GO:0006260">
    <property type="term" value="P:DNA replication"/>
    <property type="evidence" value="ECO:0007669"/>
    <property type="project" value="UniProtKB-UniRule"/>
</dbReference>
<dbReference type="Gene3D" id="3.40.50.300">
    <property type="entry name" value="P-loop containing nucleotide triphosphate hydrolases"/>
    <property type="match status" value="2"/>
</dbReference>
<feature type="compositionally biased region" description="Basic and acidic residues" evidence="7">
    <location>
        <begin position="474"/>
        <end position="489"/>
    </location>
</feature>
<comment type="similarity">
    <text evidence="6">Belongs to the SMC family.</text>
</comment>
<dbReference type="GO" id="GO:0030261">
    <property type="term" value="P:chromosome condensation"/>
    <property type="evidence" value="ECO:0007669"/>
    <property type="project" value="InterPro"/>
</dbReference>
<keyword evidence="5 6" id="KW-0238">DNA-binding</keyword>
<dbReference type="NCBIfam" id="TIGR02168">
    <property type="entry name" value="SMC_prok_B"/>
    <property type="match status" value="1"/>
</dbReference>
<sequence>MKLRLSHIKIAGFKSFVDPAHITLPGQIVGIVGPNGCGKSNIIDALRWVLGESRASVLRGDSMQDVIFNGSSKRKPISRASVELIFDNSRGKAVGQWSGYSEISIKRVLLRDGDSSYHINNQHVRRKDVTDIFLGTGLGARAYAIIEQGMISRIIEARPEELRMFLEEAAGVSRYRDRRRETELRIADTQGNLLRVDDILQELTHQLAHLEVQAAIAMQYRELQSKRDTAQKLLWLLNKQESQIRQHRFSQALEKTKNELEAESARMHEMENQLESMRNEHYVQSDALHARQGDLYAVNAEIARLEQQLAYSSAQRTRLTQQLANNRQQIKLQQEQLHGIQSSLNQWQKKLEEACTQVADQENRVNAETCNLPQAEEAARDTQALHNSMQLEQMALQQQLQLAKTQCEHIQLNMQRLEARRERLLLEREHLPPVDQEALAEARRILVELECDREERQLQLAQLQAYLSGAHTERNEQRAAMQEQEREQAQAHARLSALEELQEQADNDNRLKQWLARHQLQQHPRLWQSIRIEPGWEDAIEAVLRERVNALALPRLEDAACWEEPPPSRFTVYEAEDMPLFETRKNVGLLPFGQFVRCQDTQTACVMANWLSDIYVTESIVQGLSLRWQLPAGAWFVTPEGHLIGTCSILFHAPDNHVHGILARQREMERLLEVVQQLEQRVTHSQRQTALAEESCRDIENRIALLRAMGSELQKRQHEVQVDILKLTQAGERSQDRTSQIDFELKELSEQSASEKQHFLEIRERMEMLHETIEVQQRETEQVKLQMLSRESELRLQREKLQELRNELQEARFLVKTCMEKIADLNHNLTQTGLTTAQLESMLIQTQAELDQINDEPDRQQLQESLENRQAQEQAMIEMRNQLEQTTRMLSQQEQARLSCEQKLPPLREKINEWSLKEQEARLQYEHWAEQLQGMDETTLLPMLAGANLKPDTLHNELIRLDTEIAGLGAVNLAALEELQSCQERKTYLDIQAKDLNEAMDTLQKAIRRIDKESRDLLISTYDDVNRHLAELFPVLFGGGEARLVLTGDEILDSGIQVMAHPPGKKNSSIHLLSGGEKALTALALVFAMFHLNPAPFCLLDEVDAPLDDTNTERLCKLITKMAENTQFIFISHNKITMELAQQLVGITMQERGVSHVVSVDIEEALRLRTDSTITA</sequence>
<dbReference type="GO" id="GO:0003677">
    <property type="term" value="F:DNA binding"/>
    <property type="evidence" value="ECO:0007669"/>
    <property type="project" value="UniProtKB-UniRule"/>
</dbReference>
<dbReference type="GO" id="GO:0005737">
    <property type="term" value="C:cytoplasm"/>
    <property type="evidence" value="ECO:0007669"/>
    <property type="project" value="UniProtKB-SubCell"/>
</dbReference>
<evidence type="ECO:0000256" key="4">
    <source>
        <dbReference type="ARBA" id="ARBA00023054"/>
    </source>
</evidence>
<evidence type="ECO:0000256" key="2">
    <source>
        <dbReference type="ARBA" id="ARBA00022741"/>
    </source>
</evidence>
<dbReference type="CDD" id="cd03278">
    <property type="entry name" value="ABC_SMC_barmotin"/>
    <property type="match status" value="1"/>
</dbReference>
<dbReference type="HAMAP" id="MF_01894">
    <property type="entry name" value="Smc_prok"/>
    <property type="match status" value="1"/>
</dbReference>
<keyword evidence="4 6" id="KW-0175">Coiled coil</keyword>
<dbReference type="InterPro" id="IPR010935">
    <property type="entry name" value="SMC_hinge"/>
</dbReference>
<dbReference type="GO" id="GO:0005524">
    <property type="term" value="F:ATP binding"/>
    <property type="evidence" value="ECO:0007669"/>
    <property type="project" value="UniProtKB-UniRule"/>
</dbReference>
<feature type="binding site" evidence="6">
    <location>
        <begin position="34"/>
        <end position="41"/>
    </location>
    <ligand>
        <name>ATP</name>
        <dbReference type="ChEBI" id="CHEBI:30616"/>
    </ligand>
</feature>
<dbReference type="AlphaFoldDB" id="A0A2X0RBU3"/>
<evidence type="ECO:0000259" key="8">
    <source>
        <dbReference type="Pfam" id="PF02463"/>
    </source>
</evidence>
<dbReference type="SUPFAM" id="SSF75553">
    <property type="entry name" value="Smc hinge domain"/>
    <property type="match status" value="1"/>
</dbReference>
<evidence type="ECO:0000256" key="7">
    <source>
        <dbReference type="SAM" id="MobiDB-lite"/>
    </source>
</evidence>
<evidence type="ECO:0000256" key="5">
    <source>
        <dbReference type="ARBA" id="ARBA00023125"/>
    </source>
</evidence>
<dbReference type="GO" id="GO:0016887">
    <property type="term" value="F:ATP hydrolysis activity"/>
    <property type="evidence" value="ECO:0007669"/>
    <property type="project" value="InterPro"/>
</dbReference>
<comment type="domain">
    <text evidence="6">Contains large globular domains required for ATP hydrolysis at each terminus and a third globular domain forming a flexible hinge near the middle of the molecule. These domains are separated by coiled-coil structures.</text>
</comment>
<feature type="coiled-coil region" evidence="6">
    <location>
        <begin position="250"/>
        <end position="364"/>
    </location>
</feature>
<dbReference type="Pfam" id="PF06470">
    <property type="entry name" value="SMC_hinge"/>
    <property type="match status" value="1"/>
</dbReference>
<evidence type="ECO:0000256" key="6">
    <source>
        <dbReference type="HAMAP-Rule" id="MF_01894"/>
    </source>
</evidence>
<feature type="coiled-coil region" evidence="6">
    <location>
        <begin position="787"/>
        <end position="896"/>
    </location>
</feature>
<feature type="domain" description="SMC hinge" evidence="9">
    <location>
        <begin position="523"/>
        <end position="626"/>
    </location>
</feature>
<dbReference type="InterPro" id="IPR036277">
    <property type="entry name" value="SMC_hinge_sf"/>
</dbReference>